<comment type="caution">
    <text evidence="2">The sequence shown here is derived from an EMBL/GenBank/DDBJ whole genome shotgun (WGS) entry which is preliminary data.</text>
</comment>
<keyword evidence="1" id="KW-1133">Transmembrane helix</keyword>
<keyword evidence="1" id="KW-0812">Transmembrane</keyword>
<geneLocation type="mitochondrion" evidence="2"/>
<evidence type="ECO:0000313" key="2">
    <source>
        <dbReference type="EMBL" id="KUM47851.1"/>
    </source>
</evidence>
<keyword evidence="1" id="KW-0472">Membrane</keyword>
<sequence length="68" mass="7956">MLLGMLYMYLLVMLLMLLGFYLDLEGMLLKLLVMHLALPPEPLLVPPPMGNIYNLLWQMWVLRPLVQD</sequence>
<dbReference type="EMBL" id="LKAM01000006">
    <property type="protein sequence ID" value="KUM47851.1"/>
    <property type="molecule type" value="Genomic_DNA"/>
</dbReference>
<gene>
    <name evidence="2" type="ORF">ABT39_MTgene4845</name>
</gene>
<accession>A0A101LYS2</accession>
<feature type="transmembrane region" description="Helical" evidence="1">
    <location>
        <begin position="6"/>
        <end position="24"/>
    </location>
</feature>
<reference evidence="2" key="1">
    <citation type="journal article" date="2015" name="Genome Biol. Evol.">
        <title>Organellar Genomes of White Spruce (Picea glauca): Assembly and Annotation.</title>
        <authorList>
            <person name="Jackman S.D."/>
            <person name="Warren R.L."/>
            <person name="Gibb E.A."/>
            <person name="Vandervalk B.P."/>
            <person name="Mohamadi H."/>
            <person name="Chu J."/>
            <person name="Raymond A."/>
            <person name="Pleasance S."/>
            <person name="Coope R."/>
            <person name="Wildung M.R."/>
            <person name="Ritland C.E."/>
            <person name="Bousquet J."/>
            <person name="Jones S.J."/>
            <person name="Bohlmann J."/>
            <person name="Birol I."/>
        </authorList>
    </citation>
    <scope>NUCLEOTIDE SEQUENCE [LARGE SCALE GENOMIC DNA]</scope>
    <source>
        <tissue evidence="2">Flushing bud</tissue>
    </source>
</reference>
<evidence type="ECO:0000256" key="1">
    <source>
        <dbReference type="SAM" id="Phobius"/>
    </source>
</evidence>
<dbReference type="AlphaFoldDB" id="A0A101LYS2"/>
<proteinExistence type="predicted"/>
<keyword evidence="2" id="KW-0496">Mitochondrion</keyword>
<organism evidence="2">
    <name type="scientific">Picea glauca</name>
    <name type="common">White spruce</name>
    <name type="synonym">Pinus glauca</name>
    <dbReference type="NCBI Taxonomy" id="3330"/>
    <lineage>
        <taxon>Eukaryota</taxon>
        <taxon>Viridiplantae</taxon>
        <taxon>Streptophyta</taxon>
        <taxon>Embryophyta</taxon>
        <taxon>Tracheophyta</taxon>
        <taxon>Spermatophyta</taxon>
        <taxon>Pinopsida</taxon>
        <taxon>Pinidae</taxon>
        <taxon>Conifers I</taxon>
        <taxon>Pinales</taxon>
        <taxon>Pinaceae</taxon>
        <taxon>Picea</taxon>
    </lineage>
</organism>
<name>A0A101LYS2_PICGL</name>
<protein>
    <submittedName>
        <fullName evidence="2">Uncharacterized protein</fullName>
    </submittedName>
</protein>